<evidence type="ECO:0000256" key="4">
    <source>
        <dbReference type="ARBA" id="ARBA00022827"/>
    </source>
</evidence>
<keyword evidence="4" id="KW-0274">FAD</keyword>
<dbReference type="Pfam" id="PF01565">
    <property type="entry name" value="FAD_binding_4"/>
    <property type="match status" value="1"/>
</dbReference>
<keyword evidence="3" id="KW-0285">Flavoprotein</keyword>
<evidence type="ECO:0000256" key="2">
    <source>
        <dbReference type="ARBA" id="ARBA00008000"/>
    </source>
</evidence>
<dbReference type="InterPro" id="IPR016167">
    <property type="entry name" value="FAD-bd_PCMH_sub1"/>
</dbReference>
<dbReference type="Gene3D" id="3.30.70.2740">
    <property type="match status" value="1"/>
</dbReference>
<evidence type="ECO:0000256" key="5">
    <source>
        <dbReference type="ARBA" id="ARBA00022946"/>
    </source>
</evidence>
<keyword evidence="5" id="KW-0809">Transit peptide</keyword>
<dbReference type="PANTHER" id="PTHR11748:SF111">
    <property type="entry name" value="D-LACTATE DEHYDROGENASE, MITOCHONDRIAL-RELATED"/>
    <property type="match status" value="1"/>
</dbReference>
<evidence type="ECO:0000313" key="9">
    <source>
        <dbReference type="EMBL" id="MBI2052538.1"/>
    </source>
</evidence>
<evidence type="ECO:0000256" key="3">
    <source>
        <dbReference type="ARBA" id="ARBA00022630"/>
    </source>
</evidence>
<dbReference type="InterPro" id="IPR016169">
    <property type="entry name" value="FAD-bd_PCMH_sub2"/>
</dbReference>
<dbReference type="EMBL" id="JACPHQ010000024">
    <property type="protein sequence ID" value="MBI2465990.1"/>
    <property type="molecule type" value="Genomic_DNA"/>
</dbReference>
<organism evidence="10 11">
    <name type="scientific">Candidatus Sungiibacteriota bacterium</name>
    <dbReference type="NCBI Taxonomy" id="2750080"/>
    <lineage>
        <taxon>Bacteria</taxon>
        <taxon>Candidatus Sungiibacteriota</taxon>
    </lineage>
</organism>
<proteinExistence type="inferred from homology"/>
<evidence type="ECO:0000256" key="1">
    <source>
        <dbReference type="ARBA" id="ARBA00001974"/>
    </source>
</evidence>
<name>A0A932DSF5_9BACT</name>
<dbReference type="InterPro" id="IPR006094">
    <property type="entry name" value="Oxid_FAD_bind_N"/>
</dbReference>
<feature type="domain" description="FAD-binding PCMH-type" evidence="8">
    <location>
        <begin position="32"/>
        <end position="265"/>
    </location>
</feature>
<dbReference type="SUPFAM" id="SSF55103">
    <property type="entry name" value="FAD-linked oxidases, C-terminal domain"/>
    <property type="match status" value="1"/>
</dbReference>
<dbReference type="GO" id="GO:0008720">
    <property type="term" value="F:D-lactate dehydrogenase (NAD+) activity"/>
    <property type="evidence" value="ECO:0007669"/>
    <property type="project" value="TreeGrafter"/>
</dbReference>
<dbReference type="GO" id="GO:1903457">
    <property type="term" value="P:lactate catabolic process"/>
    <property type="evidence" value="ECO:0007669"/>
    <property type="project" value="TreeGrafter"/>
</dbReference>
<sequence length="550" mass="61817">MDLVAKIKEFFKGEITVAAADLEKYSRDASLFKIKPQLAVAPQNVEDIKNLVKFVSDHKSENSDLALTVRSGGTDMTGGALSESIVVDVSKHINRLKEVGDNYAVVEPGMFYRDFEKATLGKNLLLPSYPASREICTVGGMAANNSGGEKTLKYGKTIDYVAEIKAILRDGREYVFKPVSESELEAKKSQSDLEGDIYRQISDLAVNNYDILQKAKPRVSKNSSGYYLWDVYNSVKKTLDISKLIVGSQGTLGIVTEIKFNLVKPKKHRRLLVIFLKNGKLLAQIVQKILGFGPESFESYDDHTFKVALKFLPELAKKLKGGLVRLCFNFLHEFVLILFNGMPKMVLLAEFSGDTEEEIYNKARAAERSLEELKLSTKISIPGYDTEKYWVIRRESFNFLRQKIKNLRAAPFIDDIIVKPEHLPQFLPQLYEVLDDYAIIYTIAGHVGDGNFHIIPLMDLTDPKAKNLIVQISRRVYALVIKFGGSISAEHNDGLIRGPYLKQFFGPEIYRLFEEVKKVFDPAGIFNPGKKVGASLDYSLSHLDSSKKES</sequence>
<comment type="caution">
    <text evidence="10">The sequence shown here is derived from an EMBL/GenBank/DDBJ whole genome shotgun (WGS) entry which is preliminary data.</text>
</comment>
<dbReference type="Gene3D" id="3.30.43.10">
    <property type="entry name" value="Uridine Diphospho-n-acetylenolpyruvylglucosamine Reductase, domain 2"/>
    <property type="match status" value="1"/>
</dbReference>
<dbReference type="PROSITE" id="PS51387">
    <property type="entry name" value="FAD_PCMH"/>
    <property type="match status" value="1"/>
</dbReference>
<dbReference type="InterPro" id="IPR016166">
    <property type="entry name" value="FAD-bd_PCMH"/>
</dbReference>
<evidence type="ECO:0000256" key="7">
    <source>
        <dbReference type="ARBA" id="ARBA00038897"/>
    </source>
</evidence>
<keyword evidence="6" id="KW-0560">Oxidoreductase</keyword>
<dbReference type="Pfam" id="PF02913">
    <property type="entry name" value="FAD-oxidase_C"/>
    <property type="match status" value="1"/>
</dbReference>
<dbReference type="Gene3D" id="3.30.465.10">
    <property type="match status" value="1"/>
</dbReference>
<comment type="similarity">
    <text evidence="2">Belongs to the FAD-binding oxidoreductase/transferase type 4 family.</text>
</comment>
<dbReference type="GO" id="GO:0004458">
    <property type="term" value="F:D-lactate dehydrogenase (cytochrome) activity"/>
    <property type="evidence" value="ECO:0007669"/>
    <property type="project" value="UniProtKB-EC"/>
</dbReference>
<protein>
    <recommendedName>
        <fullName evidence="7">D-lactate dehydrogenase (cytochrome)</fullName>
        <ecNumber evidence="7">1.1.2.4</ecNumber>
    </recommendedName>
</protein>
<dbReference type="Proteomes" id="UP000786662">
    <property type="component" value="Unassembled WGS sequence"/>
</dbReference>
<evidence type="ECO:0000313" key="10">
    <source>
        <dbReference type="EMBL" id="MBI2465990.1"/>
    </source>
</evidence>
<accession>A0A932DSF5</accession>
<dbReference type="InterPro" id="IPR036318">
    <property type="entry name" value="FAD-bd_PCMH-like_sf"/>
</dbReference>
<dbReference type="EMBL" id="JACOYY010000073">
    <property type="protein sequence ID" value="MBI2052538.1"/>
    <property type="molecule type" value="Genomic_DNA"/>
</dbReference>
<evidence type="ECO:0000259" key="8">
    <source>
        <dbReference type="PROSITE" id="PS51387"/>
    </source>
</evidence>
<evidence type="ECO:0000313" key="11">
    <source>
        <dbReference type="Proteomes" id="UP000709672"/>
    </source>
</evidence>
<dbReference type="InterPro" id="IPR016171">
    <property type="entry name" value="Vanillyl_alc_oxidase_C-sub2"/>
</dbReference>
<dbReference type="Gene3D" id="1.10.45.10">
    <property type="entry name" value="Vanillyl-alcohol Oxidase, Chain A, domain 4"/>
    <property type="match status" value="1"/>
</dbReference>
<gene>
    <name evidence="9" type="ORF">HYT38_02570</name>
    <name evidence="10" type="ORF">HYV66_02035</name>
</gene>
<dbReference type="InterPro" id="IPR016164">
    <property type="entry name" value="FAD-linked_Oxase-like_C"/>
</dbReference>
<evidence type="ECO:0000256" key="6">
    <source>
        <dbReference type="ARBA" id="ARBA00023002"/>
    </source>
</evidence>
<comment type="cofactor">
    <cofactor evidence="1">
        <name>FAD</name>
        <dbReference type="ChEBI" id="CHEBI:57692"/>
    </cofactor>
</comment>
<dbReference type="AlphaFoldDB" id="A0A932DSF5"/>
<dbReference type="SUPFAM" id="SSF56176">
    <property type="entry name" value="FAD-binding/transporter-associated domain-like"/>
    <property type="match status" value="1"/>
</dbReference>
<reference evidence="10" key="1">
    <citation type="submission" date="2020-07" db="EMBL/GenBank/DDBJ databases">
        <title>Huge and variable diversity of episymbiotic CPR bacteria and DPANN archaea in groundwater ecosystems.</title>
        <authorList>
            <person name="He C.Y."/>
            <person name="Keren R."/>
            <person name="Whittaker M."/>
            <person name="Farag I.F."/>
            <person name="Doudna J."/>
            <person name="Cate J.H.D."/>
            <person name="Banfield J.F."/>
        </authorList>
    </citation>
    <scope>NUCLEOTIDE SEQUENCE</scope>
    <source>
        <strain evidence="9">NC_groundwater_191_Ag_S-0.1um_45_8</strain>
        <strain evidence="10">NC_groundwater_418_Ag_B-0.1um_45_10</strain>
    </source>
</reference>
<dbReference type="InterPro" id="IPR004113">
    <property type="entry name" value="FAD-bd_oxidored_4_C"/>
</dbReference>
<dbReference type="Proteomes" id="UP000709672">
    <property type="component" value="Unassembled WGS sequence"/>
</dbReference>
<dbReference type="PANTHER" id="PTHR11748">
    <property type="entry name" value="D-LACTATE DEHYDROGENASE"/>
    <property type="match status" value="1"/>
</dbReference>
<dbReference type="GO" id="GO:0071949">
    <property type="term" value="F:FAD binding"/>
    <property type="evidence" value="ECO:0007669"/>
    <property type="project" value="InterPro"/>
</dbReference>
<dbReference type="EC" id="1.1.2.4" evidence="7"/>